<evidence type="ECO:0000313" key="3">
    <source>
        <dbReference type="Proteomes" id="UP000277212"/>
    </source>
</evidence>
<dbReference type="AlphaFoldDB" id="A0A3M2RRN2"/>
<organism evidence="2 3">
    <name type="scientific">Fusarium kuroshium</name>
    <dbReference type="NCBI Taxonomy" id="2010991"/>
    <lineage>
        <taxon>Eukaryota</taxon>
        <taxon>Fungi</taxon>
        <taxon>Dikarya</taxon>
        <taxon>Ascomycota</taxon>
        <taxon>Pezizomycotina</taxon>
        <taxon>Sordariomycetes</taxon>
        <taxon>Hypocreomycetidae</taxon>
        <taxon>Hypocreales</taxon>
        <taxon>Nectriaceae</taxon>
        <taxon>Fusarium</taxon>
        <taxon>Fusarium solani species complex</taxon>
    </lineage>
</organism>
<feature type="region of interest" description="Disordered" evidence="1">
    <location>
        <begin position="1"/>
        <end position="22"/>
    </location>
</feature>
<proteinExistence type="predicted"/>
<reference evidence="2 3" key="1">
    <citation type="submission" date="2017-06" db="EMBL/GenBank/DDBJ databases">
        <title>Comparative genomic analysis of Ambrosia Fusariam Clade fungi.</title>
        <authorList>
            <person name="Stajich J.E."/>
            <person name="Carrillo J."/>
            <person name="Kijimoto T."/>
            <person name="Eskalen A."/>
            <person name="O'Donnell K."/>
            <person name="Kasson M."/>
        </authorList>
    </citation>
    <scope>NUCLEOTIDE SEQUENCE [LARGE SCALE GENOMIC DNA]</scope>
    <source>
        <strain evidence="2">UCR3666</strain>
    </source>
</reference>
<feature type="region of interest" description="Disordered" evidence="1">
    <location>
        <begin position="114"/>
        <end position="149"/>
    </location>
</feature>
<sequence length="475" mass="52878">MQVLRPLNKSKQSRAFGALHQSRKEKEAVVPAPSDDPLSLSFPVVTGVAEMSTEPSIVDILYDMLDEQPTNVYIHERIIEAWESKNETDLARETASRLLQLDPNNTVAQYCLQGRRHTTRASSSSGNAVPRRKQAQPRKASASASTSKNTDFVGDYKQLMLEATHLNHEISGILQLSGLQGIEECQQAMSNLGHIGRGEISKAIHSLQPVSARESARNIAANRDKAQELLVQDFEAVITWASSQETPLSLESIRDRLVKRRVLLDAALPESMARHTTDALALVERQHLKKKYVNSETMLGDKVEEIPAENFFVSEDNYAWDMEELAQALAANDGVMRNPLSKEMFTETDIRNILSHPLGVRLKPIQLAQSQLKQGVRAETIRRVEELGNILLADQTENAAPSRSATDEFLAYMATLPDNEQKTIDSLKIPARDKLNGRPYDYTIGQSVKDAKSNLTCFHKVGDFLSQAAQTLKNQ</sequence>
<keyword evidence="3" id="KW-1185">Reference proteome</keyword>
<name>A0A3M2RRN2_9HYPO</name>
<gene>
    <name evidence="2" type="ORF">CDV36_012485</name>
</gene>
<accession>A0A3M2RRN2</accession>
<comment type="caution">
    <text evidence="2">The sequence shown here is derived from an EMBL/GenBank/DDBJ whole genome shotgun (WGS) entry which is preliminary data.</text>
</comment>
<evidence type="ECO:0000313" key="2">
    <source>
        <dbReference type="EMBL" id="RMJ07924.1"/>
    </source>
</evidence>
<protein>
    <submittedName>
        <fullName evidence="2">Uncharacterized protein</fullName>
    </submittedName>
</protein>
<dbReference type="OrthoDB" id="5379086at2759"/>
<dbReference type="EMBL" id="NKUJ01000315">
    <property type="protein sequence ID" value="RMJ07924.1"/>
    <property type="molecule type" value="Genomic_DNA"/>
</dbReference>
<dbReference type="Proteomes" id="UP000277212">
    <property type="component" value="Unassembled WGS sequence"/>
</dbReference>
<evidence type="ECO:0000256" key="1">
    <source>
        <dbReference type="SAM" id="MobiDB-lite"/>
    </source>
</evidence>